<evidence type="ECO:0000313" key="1">
    <source>
        <dbReference type="EMBL" id="APR53955.1"/>
    </source>
</evidence>
<accession>A0A1L6JDI4</accession>
<dbReference type="Proteomes" id="UP000286681">
    <property type="component" value="Unassembled WGS sequence"/>
</dbReference>
<dbReference type="EMBL" id="QQWO01000007">
    <property type="protein sequence ID" value="RSV03441.1"/>
    <property type="molecule type" value="Genomic_DNA"/>
</dbReference>
<dbReference type="RefSeq" id="WP_075152467.1">
    <property type="nucleotide sequence ID" value="NZ_CP018820.1"/>
</dbReference>
<evidence type="ECO:0000313" key="3">
    <source>
        <dbReference type="Proteomes" id="UP000185161"/>
    </source>
</evidence>
<name>A0A1L6JDI4_9SPHN</name>
<keyword evidence="3" id="KW-1185">Reference proteome</keyword>
<dbReference type="STRING" id="93064.BRX40_17445"/>
<sequence>MLDRELVRGSTPSPDLQPEYLPMMLFAAWWNLVLDSWCPTCPPCGRRPADHDFAVPKPIEEAGERALFA</sequence>
<gene>
    <name evidence="1" type="ORF">BRX40_17445</name>
    <name evidence="2" type="ORF">CA257_09445</name>
</gene>
<dbReference type="GeneID" id="44134343"/>
<reference evidence="3" key="2">
    <citation type="submission" date="2016-12" db="EMBL/GenBank/DDBJ databases">
        <title>Whole genome sequencing of Sphingomonas sp. ABOJV.</title>
        <authorList>
            <person name="Conlan S."/>
            <person name="Thomas P.J."/>
            <person name="Mullikin J."/>
            <person name="Palmore T.N."/>
            <person name="Frank K.M."/>
            <person name="Segre J.A."/>
        </authorList>
    </citation>
    <scope>NUCLEOTIDE SEQUENCE [LARGE SCALE GENOMIC DNA]</scope>
    <source>
        <strain evidence="3">ABOJV</strain>
    </source>
</reference>
<evidence type="ECO:0000313" key="2">
    <source>
        <dbReference type="EMBL" id="RSV03441.1"/>
    </source>
</evidence>
<organism evidence="1 3">
    <name type="scientific">Sphingomonas koreensis</name>
    <dbReference type="NCBI Taxonomy" id="93064"/>
    <lineage>
        <taxon>Bacteria</taxon>
        <taxon>Pseudomonadati</taxon>
        <taxon>Pseudomonadota</taxon>
        <taxon>Alphaproteobacteria</taxon>
        <taxon>Sphingomonadales</taxon>
        <taxon>Sphingomonadaceae</taxon>
        <taxon>Sphingomonas</taxon>
    </lineage>
</organism>
<reference evidence="1" key="1">
    <citation type="submission" date="2016-12" db="EMBL/GenBank/DDBJ databases">
        <title>Whole genome sequencing of Sphingomonas koreensis.</title>
        <authorList>
            <person name="Conlan S."/>
            <person name="Thomas P.J."/>
            <person name="Mullikin J."/>
            <person name="Palmore T.N."/>
            <person name="Frank K.M."/>
            <person name="Segre J.A."/>
        </authorList>
    </citation>
    <scope>NUCLEOTIDE SEQUENCE</scope>
    <source>
        <strain evidence="1">ABOJV</strain>
    </source>
</reference>
<dbReference type="OrthoDB" id="7478615at2"/>
<dbReference type="EMBL" id="CP018820">
    <property type="protein sequence ID" value="APR53955.1"/>
    <property type="molecule type" value="Genomic_DNA"/>
</dbReference>
<dbReference type="KEGG" id="skr:BRX40_17445"/>
<proteinExistence type="predicted"/>
<dbReference type="AlphaFoldDB" id="A0A1L6JDI4"/>
<reference evidence="2 4" key="3">
    <citation type="submission" date="2018-07" db="EMBL/GenBank/DDBJ databases">
        <title>Genomic and Epidemiologic Investigation of an Indolent Hospital Outbreak.</title>
        <authorList>
            <person name="Johnson R.C."/>
            <person name="Deming C."/>
            <person name="Conlan S."/>
            <person name="Zellmer C.J."/>
            <person name="Michelin A.V."/>
            <person name="Lee-Lin S."/>
            <person name="Thomas P.J."/>
            <person name="Park M."/>
            <person name="Weingarten R.A."/>
            <person name="Less J."/>
            <person name="Dekker J.P."/>
            <person name="Frank K.M."/>
            <person name="Musser K.A."/>
            <person name="Mcquiston J.R."/>
            <person name="Henderson D.K."/>
            <person name="Lau A.F."/>
            <person name="Palmore T.N."/>
            <person name="Segre J.A."/>
        </authorList>
    </citation>
    <scope>NUCLEOTIDE SEQUENCE [LARGE SCALE GENOMIC DNA]</scope>
    <source>
        <strain evidence="2 4">SK-NIH.Env10_0317</strain>
    </source>
</reference>
<evidence type="ECO:0000313" key="4">
    <source>
        <dbReference type="Proteomes" id="UP000286681"/>
    </source>
</evidence>
<protein>
    <submittedName>
        <fullName evidence="1">Uncharacterized protein</fullName>
    </submittedName>
</protein>
<dbReference type="Proteomes" id="UP000185161">
    <property type="component" value="Chromosome"/>
</dbReference>